<feature type="chain" id="PRO_5021003456" description="AB hydrolase-1 domain-containing protein" evidence="1">
    <location>
        <begin position="34"/>
        <end position="369"/>
    </location>
</feature>
<dbReference type="InterPro" id="IPR050228">
    <property type="entry name" value="Carboxylesterase_BioH"/>
</dbReference>
<comment type="caution">
    <text evidence="2">The sequence shown here is derived from an EMBL/GenBank/DDBJ whole genome shotgun (WGS) entry which is preliminary data.</text>
</comment>
<protein>
    <recommendedName>
        <fullName evidence="4">AB hydrolase-1 domain-containing protein</fullName>
    </recommendedName>
</protein>
<keyword evidence="3" id="KW-1185">Reference proteome</keyword>
<dbReference type="Proteomes" id="UP000291078">
    <property type="component" value="Unassembled WGS sequence"/>
</dbReference>
<evidence type="ECO:0000256" key="1">
    <source>
        <dbReference type="SAM" id="SignalP"/>
    </source>
</evidence>
<sequence>MTSLPNMHSKKPAGWLTAVASVAMLAISVAASAADTTKRAPLVIQGQGSFAAGGKVATAPGTFDPRKPLEPAGQTYHGDHAYTFYQIPVNARKLPIVMWHGAGQFSKTWETTADGREGFQNIFLRRRFGVFLIDQPRRGNAGRSMVEATLKPTPDEQLWFNQFRIGLWPNYFDGVQFARDAQTRDQFFRAMTPNTGPFDMEVVSNGVSAVFDRIGAGILFTHSQGGGPGWLTAIKNDKVRAIVAFEPGSSFIFPEGEVPPPIPSAFDTVQGAAVPMSQFAALTRIPILVIYGDNIPEQALDLPAQDSWRARLTMARLWRDTINKHGGNATLVHLPEIGIKGNTHFPMSDLNNVQIADLVSKFLADKNLD</sequence>
<dbReference type="AlphaFoldDB" id="A0A4Q7RBR6"/>
<dbReference type="CDD" id="cd12810">
    <property type="entry name" value="Esterase_713_like-3"/>
    <property type="match status" value="1"/>
</dbReference>
<evidence type="ECO:0000313" key="3">
    <source>
        <dbReference type="Proteomes" id="UP000291078"/>
    </source>
</evidence>
<dbReference type="EMBL" id="SGXM01000013">
    <property type="protein sequence ID" value="RZT29062.1"/>
    <property type="molecule type" value="Genomic_DNA"/>
</dbReference>
<dbReference type="OrthoDB" id="7820973at2"/>
<proteinExistence type="predicted"/>
<dbReference type="Gene3D" id="3.40.50.1820">
    <property type="entry name" value="alpha/beta hydrolase"/>
    <property type="match status" value="1"/>
</dbReference>
<evidence type="ECO:0008006" key="4">
    <source>
        <dbReference type="Google" id="ProtNLM"/>
    </source>
</evidence>
<feature type="signal peptide" evidence="1">
    <location>
        <begin position="1"/>
        <end position="33"/>
    </location>
</feature>
<name>A0A4Q7RBR6_9BURK</name>
<dbReference type="PANTHER" id="PTHR43194:SF5">
    <property type="entry name" value="PIMELOYL-[ACYL-CARRIER PROTEIN] METHYL ESTER ESTERASE"/>
    <property type="match status" value="1"/>
</dbReference>
<dbReference type="InterPro" id="IPR029058">
    <property type="entry name" value="AB_hydrolase_fold"/>
</dbReference>
<organism evidence="2 3">
    <name type="scientific">Cupriavidus agavae</name>
    <dbReference type="NCBI Taxonomy" id="1001822"/>
    <lineage>
        <taxon>Bacteria</taxon>
        <taxon>Pseudomonadati</taxon>
        <taxon>Pseudomonadota</taxon>
        <taxon>Betaproteobacteria</taxon>
        <taxon>Burkholderiales</taxon>
        <taxon>Burkholderiaceae</taxon>
        <taxon>Cupriavidus</taxon>
    </lineage>
</organism>
<accession>A0A4Q7RBR6</accession>
<dbReference type="RefSeq" id="WP_157994723.1">
    <property type="nucleotide sequence ID" value="NZ_SGXM01000013.1"/>
</dbReference>
<keyword evidence="1" id="KW-0732">Signal</keyword>
<dbReference type="SUPFAM" id="SSF53474">
    <property type="entry name" value="alpha/beta-Hydrolases"/>
    <property type="match status" value="1"/>
</dbReference>
<reference evidence="2 3" key="1">
    <citation type="journal article" date="2015" name="Stand. Genomic Sci.">
        <title>Genomic Encyclopedia of Bacterial and Archaeal Type Strains, Phase III: the genomes of soil and plant-associated and newly described type strains.</title>
        <authorList>
            <person name="Whitman W.B."/>
            <person name="Woyke T."/>
            <person name="Klenk H.P."/>
            <person name="Zhou Y."/>
            <person name="Lilburn T.G."/>
            <person name="Beck B.J."/>
            <person name="De Vos P."/>
            <person name="Vandamme P."/>
            <person name="Eisen J.A."/>
            <person name="Garrity G."/>
            <person name="Hugenholtz P."/>
            <person name="Kyrpides N.C."/>
        </authorList>
    </citation>
    <scope>NUCLEOTIDE SEQUENCE [LARGE SCALE GENOMIC DNA]</scope>
    <source>
        <strain evidence="2 3">ASC-9842</strain>
    </source>
</reference>
<gene>
    <name evidence="2" type="ORF">EV147_5023</name>
</gene>
<evidence type="ECO:0000313" key="2">
    <source>
        <dbReference type="EMBL" id="RZT29062.1"/>
    </source>
</evidence>
<dbReference type="PANTHER" id="PTHR43194">
    <property type="entry name" value="HYDROLASE ALPHA/BETA FOLD FAMILY"/>
    <property type="match status" value="1"/>
</dbReference>